<dbReference type="RefSeq" id="WP_121045478.1">
    <property type="nucleotide sequence ID" value="NZ_JAVLSJ010000002.1"/>
</dbReference>
<accession>A0ABU2EI21</accession>
<sequence>MSERITTVEQLEALYGQPGERAIVKEIDHLNEDYQAFVRASPFVVLATAGSEGLDCSPKGDPAGFVQIIDARTLVVPDRPGNNRLDNLRNLIADPRISLLFLIPGVGETLRVNGRATISTDPALLARFEIRDKLPRSVIVVQVERAYFHCSKSIVRSALWSASAQVERSSLPSPGAMHQRLSAGKLDGEAYDRELPQRTEAGLY</sequence>
<dbReference type="InterPro" id="IPR012349">
    <property type="entry name" value="Split_barrel_FMN-bd"/>
</dbReference>
<dbReference type="Gene3D" id="2.30.110.10">
    <property type="entry name" value="Electron Transport, Fmn-binding Protein, Chain A"/>
    <property type="match status" value="1"/>
</dbReference>
<dbReference type="EMBL" id="JAVLSJ010000002">
    <property type="protein sequence ID" value="MDR9847784.1"/>
    <property type="molecule type" value="Genomic_DNA"/>
</dbReference>
<reference evidence="2" key="1">
    <citation type="submission" date="2023-09" db="EMBL/GenBank/DDBJ databases">
        <title>Description of first Herbaspirillum huttiense subsp. nephrolepsisexaltata and Herbaspirillum huttiense subsp. lycopersicon.</title>
        <authorList>
            <person name="Poudel M."/>
            <person name="Sharma A."/>
            <person name="Goss E."/>
            <person name="Tapia J.H."/>
            <person name="Harmon C.M."/>
            <person name="Jones J.B."/>
        </authorList>
    </citation>
    <scope>NUCLEOTIDE SEQUENCE</scope>
    <source>
        <strain evidence="2">SE1</strain>
    </source>
</reference>
<keyword evidence="3" id="KW-1185">Reference proteome</keyword>
<evidence type="ECO:0000259" key="1">
    <source>
        <dbReference type="Pfam" id="PF01243"/>
    </source>
</evidence>
<protein>
    <submittedName>
        <fullName evidence="2">Pyridoxamine 5'-phosphate oxidase family protein</fullName>
    </submittedName>
</protein>
<evidence type="ECO:0000313" key="3">
    <source>
        <dbReference type="Proteomes" id="UP001246576"/>
    </source>
</evidence>
<comment type="caution">
    <text evidence="2">The sequence shown here is derived from an EMBL/GenBank/DDBJ whole genome shotgun (WGS) entry which is preliminary data.</text>
</comment>
<dbReference type="Pfam" id="PF01243">
    <property type="entry name" value="PNPOx_N"/>
    <property type="match status" value="1"/>
</dbReference>
<evidence type="ECO:0000313" key="2">
    <source>
        <dbReference type="EMBL" id="MDR9847784.1"/>
    </source>
</evidence>
<organism evidence="2 3">
    <name type="scientific">Herbaspirillum huttiense subsp. lycopersici</name>
    <dbReference type="NCBI Taxonomy" id="3074428"/>
    <lineage>
        <taxon>Bacteria</taxon>
        <taxon>Pseudomonadati</taxon>
        <taxon>Pseudomonadota</taxon>
        <taxon>Betaproteobacteria</taxon>
        <taxon>Burkholderiales</taxon>
        <taxon>Oxalobacteraceae</taxon>
        <taxon>Herbaspirillum</taxon>
    </lineage>
</organism>
<proteinExistence type="predicted"/>
<dbReference type="NCBIfam" id="TIGR04025">
    <property type="entry name" value="PPOX_FMN_DR2398"/>
    <property type="match status" value="1"/>
</dbReference>
<feature type="domain" description="Pyridoxamine 5'-phosphate oxidase N-terminal" evidence="1">
    <location>
        <begin position="31"/>
        <end position="150"/>
    </location>
</feature>
<dbReference type="Proteomes" id="UP001246576">
    <property type="component" value="Unassembled WGS sequence"/>
</dbReference>
<gene>
    <name evidence="2" type="ORF">RI048_06105</name>
</gene>
<dbReference type="SUPFAM" id="SSF50475">
    <property type="entry name" value="FMN-binding split barrel"/>
    <property type="match status" value="1"/>
</dbReference>
<name>A0ABU2EI21_9BURK</name>
<dbReference type="InterPro" id="IPR011576">
    <property type="entry name" value="Pyridox_Oxase_N"/>
</dbReference>
<dbReference type="InterPro" id="IPR024029">
    <property type="entry name" value="Pyridox_Oxase_FMN-dep"/>
</dbReference>
<dbReference type="PANTHER" id="PTHR42815">
    <property type="entry name" value="FAD-BINDING, PUTATIVE (AFU_ORTHOLOGUE AFUA_6G07600)-RELATED"/>
    <property type="match status" value="1"/>
</dbReference>
<dbReference type="PANTHER" id="PTHR42815:SF2">
    <property type="entry name" value="FAD-BINDING, PUTATIVE (AFU_ORTHOLOGUE AFUA_6G07600)-RELATED"/>
    <property type="match status" value="1"/>
</dbReference>